<dbReference type="OrthoDB" id="1818712at2759"/>
<sequence length="148" mass="17247">MKEKSIVLPVSKWAREDDISDDEDKRNTKGLGRTYSSSRSDGPGLADEIDIATDVHISSHSDSTTNEEQRQKLRHMEVALLEYCEYLEEQGIKSVEEIEMKLANCRKWLESEFGLSSSNQDGTWNSKQLYPNLKKFLLKRFRKFRRWG</sequence>
<accession>A0A835M0Y7</accession>
<evidence type="ECO:0000313" key="2">
    <source>
        <dbReference type="EMBL" id="KAF9615593.1"/>
    </source>
</evidence>
<dbReference type="CDD" id="cd21371">
    <property type="entry name" value="cwf21_RRC1-like"/>
    <property type="match status" value="1"/>
</dbReference>
<comment type="caution">
    <text evidence="2">The sequence shown here is derived from an EMBL/GenBank/DDBJ whole genome shotgun (WGS) entry which is preliminary data.</text>
</comment>
<name>A0A835M0Y7_9MAGN</name>
<dbReference type="EMBL" id="JADFTS010000003">
    <property type="protein sequence ID" value="KAF9615593.1"/>
    <property type="molecule type" value="Genomic_DNA"/>
</dbReference>
<organism evidence="2 3">
    <name type="scientific">Coptis chinensis</name>
    <dbReference type="NCBI Taxonomy" id="261450"/>
    <lineage>
        <taxon>Eukaryota</taxon>
        <taxon>Viridiplantae</taxon>
        <taxon>Streptophyta</taxon>
        <taxon>Embryophyta</taxon>
        <taxon>Tracheophyta</taxon>
        <taxon>Spermatophyta</taxon>
        <taxon>Magnoliopsida</taxon>
        <taxon>Ranunculales</taxon>
        <taxon>Ranunculaceae</taxon>
        <taxon>Coptidoideae</taxon>
        <taxon>Coptis</taxon>
    </lineage>
</organism>
<feature type="compositionally biased region" description="Basic and acidic residues" evidence="1">
    <location>
        <begin position="17"/>
        <end position="27"/>
    </location>
</feature>
<keyword evidence="3" id="KW-1185">Reference proteome</keyword>
<dbReference type="Proteomes" id="UP000631114">
    <property type="component" value="Unassembled WGS sequence"/>
</dbReference>
<gene>
    <name evidence="2" type="ORF">IFM89_024682</name>
</gene>
<protein>
    <submittedName>
        <fullName evidence="2">Uncharacterized protein</fullName>
    </submittedName>
</protein>
<dbReference type="InterPro" id="IPR047491">
    <property type="entry name" value="RRC1-like_cwf21"/>
</dbReference>
<evidence type="ECO:0000313" key="3">
    <source>
        <dbReference type="Proteomes" id="UP000631114"/>
    </source>
</evidence>
<dbReference type="Gene3D" id="6.10.140.420">
    <property type="match status" value="1"/>
</dbReference>
<reference evidence="2 3" key="1">
    <citation type="submission" date="2020-10" db="EMBL/GenBank/DDBJ databases">
        <title>The Coptis chinensis genome and diversification of protoberbering-type alkaloids.</title>
        <authorList>
            <person name="Wang B."/>
            <person name="Shu S."/>
            <person name="Song C."/>
            <person name="Liu Y."/>
        </authorList>
    </citation>
    <scope>NUCLEOTIDE SEQUENCE [LARGE SCALE GENOMIC DNA]</scope>
    <source>
        <strain evidence="2">HL-2020</strain>
        <tissue evidence="2">Leaf</tissue>
    </source>
</reference>
<evidence type="ECO:0000256" key="1">
    <source>
        <dbReference type="SAM" id="MobiDB-lite"/>
    </source>
</evidence>
<dbReference type="AlphaFoldDB" id="A0A835M0Y7"/>
<proteinExistence type="predicted"/>
<feature type="region of interest" description="Disordered" evidence="1">
    <location>
        <begin position="17"/>
        <end position="46"/>
    </location>
</feature>